<dbReference type="GO" id="GO:0030490">
    <property type="term" value="P:maturation of SSU-rRNA"/>
    <property type="evidence" value="ECO:0007669"/>
    <property type="project" value="UniProtKB-UniRule"/>
</dbReference>
<evidence type="ECO:0000256" key="1">
    <source>
        <dbReference type="ARBA" id="ARBA00022517"/>
    </source>
</evidence>
<dbReference type="SUPFAM" id="SSF89919">
    <property type="entry name" value="Ribosome-binding factor A, RbfA"/>
    <property type="match status" value="1"/>
</dbReference>
<evidence type="ECO:0000256" key="2">
    <source>
        <dbReference type="HAMAP-Rule" id="MF_00003"/>
    </source>
</evidence>
<comment type="similarity">
    <text evidence="2">Belongs to the RbfA family.</text>
</comment>
<comment type="function">
    <text evidence="2">One of several proteins that assist in the late maturation steps of the functional core of the 30S ribosomal subunit. Associates with free 30S ribosomal subunits (but not with 30S subunits that are part of 70S ribosomes or polysomes). Required for efficient processing of 16S rRNA. May interact with the 5'-terminal helix region of 16S rRNA.</text>
</comment>
<dbReference type="EMBL" id="BAABLX010000007">
    <property type="protein sequence ID" value="GAA4935222.1"/>
    <property type="molecule type" value="Genomic_DNA"/>
</dbReference>
<dbReference type="GO" id="GO:0043024">
    <property type="term" value="F:ribosomal small subunit binding"/>
    <property type="evidence" value="ECO:0007669"/>
    <property type="project" value="TreeGrafter"/>
</dbReference>
<sequence>MAKEYSRAERLGDELQRLLALTIQNEVRDPRVGMVNINEVVVSRDLSYAKVYVTYVNRDTETERAEATTALNGAAGFLRSIVAKKLDIRMTPKLQFIFDETSMRGQALSNLINKAVASDRANSADDDSSE</sequence>
<dbReference type="RefSeq" id="WP_345418197.1">
    <property type="nucleotide sequence ID" value="NZ_AP031496.1"/>
</dbReference>
<dbReference type="InterPro" id="IPR015946">
    <property type="entry name" value="KH_dom-like_a/b"/>
</dbReference>
<gene>
    <name evidence="2 3" type="primary">rbfA</name>
    <name evidence="3" type="ORF">GCM10025791_10670</name>
</gene>
<keyword evidence="4" id="KW-1185">Reference proteome</keyword>
<dbReference type="PANTHER" id="PTHR33515">
    <property type="entry name" value="RIBOSOME-BINDING FACTOR A, CHLOROPLASTIC-RELATED"/>
    <property type="match status" value="1"/>
</dbReference>
<protein>
    <recommendedName>
        <fullName evidence="2">Ribosome-binding factor A</fullName>
    </recommendedName>
</protein>
<dbReference type="HAMAP" id="MF_00003">
    <property type="entry name" value="RbfA"/>
    <property type="match status" value="1"/>
</dbReference>
<keyword evidence="1 2" id="KW-0690">Ribosome biogenesis</keyword>
<keyword evidence="2" id="KW-0963">Cytoplasm</keyword>
<dbReference type="PANTHER" id="PTHR33515:SF1">
    <property type="entry name" value="RIBOSOME-BINDING FACTOR A, CHLOROPLASTIC-RELATED"/>
    <property type="match status" value="1"/>
</dbReference>
<evidence type="ECO:0000313" key="4">
    <source>
        <dbReference type="Proteomes" id="UP001409585"/>
    </source>
</evidence>
<reference evidence="4" key="1">
    <citation type="journal article" date="2019" name="Int. J. Syst. Evol. Microbiol.">
        <title>The Global Catalogue of Microorganisms (GCM) 10K type strain sequencing project: providing services to taxonomists for standard genome sequencing and annotation.</title>
        <authorList>
            <consortium name="The Broad Institute Genomics Platform"/>
            <consortium name="The Broad Institute Genome Sequencing Center for Infectious Disease"/>
            <person name="Wu L."/>
            <person name="Ma J."/>
        </authorList>
    </citation>
    <scope>NUCLEOTIDE SEQUENCE [LARGE SCALE GENOMIC DNA]</scope>
    <source>
        <strain evidence="4">JCM 19134</strain>
    </source>
</reference>
<dbReference type="NCBIfam" id="TIGR00082">
    <property type="entry name" value="rbfA"/>
    <property type="match status" value="1"/>
</dbReference>
<comment type="caution">
    <text evidence="3">The sequence shown here is derived from an EMBL/GenBank/DDBJ whole genome shotgun (WGS) entry which is preliminary data.</text>
</comment>
<dbReference type="InterPro" id="IPR020053">
    <property type="entry name" value="Ribosome-bd_factorA_CS"/>
</dbReference>
<dbReference type="AlphaFoldDB" id="A0AAV3TZ03"/>
<evidence type="ECO:0000313" key="3">
    <source>
        <dbReference type="EMBL" id="GAA4935222.1"/>
    </source>
</evidence>
<dbReference type="InterPro" id="IPR023799">
    <property type="entry name" value="RbfA_dom_sf"/>
</dbReference>
<dbReference type="Proteomes" id="UP001409585">
    <property type="component" value="Unassembled WGS sequence"/>
</dbReference>
<dbReference type="InterPro" id="IPR000238">
    <property type="entry name" value="RbfA"/>
</dbReference>
<organism evidence="3 4">
    <name type="scientific">Halioxenophilus aromaticivorans</name>
    <dbReference type="NCBI Taxonomy" id="1306992"/>
    <lineage>
        <taxon>Bacteria</taxon>
        <taxon>Pseudomonadati</taxon>
        <taxon>Pseudomonadota</taxon>
        <taxon>Gammaproteobacteria</taxon>
        <taxon>Alteromonadales</taxon>
        <taxon>Alteromonadaceae</taxon>
        <taxon>Halioxenophilus</taxon>
    </lineage>
</organism>
<dbReference type="Gene3D" id="3.30.300.20">
    <property type="match status" value="1"/>
</dbReference>
<comment type="subcellular location">
    <subcellularLocation>
        <location evidence="2">Cytoplasm</location>
    </subcellularLocation>
</comment>
<dbReference type="PROSITE" id="PS01319">
    <property type="entry name" value="RBFA"/>
    <property type="match status" value="1"/>
</dbReference>
<name>A0AAV3TZ03_9ALTE</name>
<accession>A0AAV3TZ03</accession>
<proteinExistence type="inferred from homology"/>
<dbReference type="Pfam" id="PF02033">
    <property type="entry name" value="RBFA"/>
    <property type="match status" value="1"/>
</dbReference>
<dbReference type="GO" id="GO:0005829">
    <property type="term" value="C:cytosol"/>
    <property type="evidence" value="ECO:0007669"/>
    <property type="project" value="TreeGrafter"/>
</dbReference>
<comment type="subunit">
    <text evidence="2">Monomer. Binds 30S ribosomal subunits, but not 50S ribosomal subunits or 70S ribosomes.</text>
</comment>